<gene>
    <name evidence="2" type="ORF">WAX74_15085</name>
</gene>
<proteinExistence type="predicted"/>
<accession>A0ABU8F7L0</accession>
<dbReference type="RefSeq" id="WP_336498513.1">
    <property type="nucleotide sequence ID" value="NZ_JBAWSY010000013.1"/>
</dbReference>
<evidence type="ECO:0000313" key="2">
    <source>
        <dbReference type="EMBL" id="MEI4770945.1"/>
    </source>
</evidence>
<dbReference type="Proteomes" id="UP001364890">
    <property type="component" value="Unassembled WGS sequence"/>
</dbReference>
<name>A0ABU8F7L0_9BACI</name>
<keyword evidence="1" id="KW-1133">Transmembrane helix</keyword>
<dbReference type="EMBL" id="JBAWSY010000013">
    <property type="protein sequence ID" value="MEI4770945.1"/>
    <property type="molecule type" value="Genomic_DNA"/>
</dbReference>
<keyword evidence="3" id="KW-1185">Reference proteome</keyword>
<keyword evidence="1" id="KW-0812">Transmembrane</keyword>
<evidence type="ECO:0000256" key="1">
    <source>
        <dbReference type="SAM" id="Phobius"/>
    </source>
</evidence>
<organism evidence="2 3">
    <name type="scientific">Psychrobacillus mangrovi</name>
    <dbReference type="NCBI Taxonomy" id="3117745"/>
    <lineage>
        <taxon>Bacteria</taxon>
        <taxon>Bacillati</taxon>
        <taxon>Bacillota</taxon>
        <taxon>Bacilli</taxon>
        <taxon>Bacillales</taxon>
        <taxon>Bacillaceae</taxon>
        <taxon>Psychrobacillus</taxon>
    </lineage>
</organism>
<keyword evidence="1" id="KW-0472">Membrane</keyword>
<feature type="transmembrane region" description="Helical" evidence="1">
    <location>
        <begin position="6"/>
        <end position="25"/>
    </location>
</feature>
<protein>
    <submittedName>
        <fullName evidence="2">Uncharacterized protein</fullName>
    </submittedName>
</protein>
<reference evidence="2 3" key="1">
    <citation type="submission" date="2024-01" db="EMBL/GenBank/DDBJ databases">
        <title>Seven novel Bacillus-like species.</title>
        <authorList>
            <person name="Liu G."/>
        </authorList>
    </citation>
    <scope>NUCLEOTIDE SEQUENCE [LARGE SCALE GENOMIC DNA]</scope>
    <source>
        <strain evidence="2 3">FJAT-51614</strain>
    </source>
</reference>
<comment type="caution">
    <text evidence="2">The sequence shown here is derived from an EMBL/GenBank/DDBJ whole genome shotgun (WGS) entry which is preliminary data.</text>
</comment>
<sequence>MKKYAYNFSIIFLALFSATMIYLNVEAKKSERKLEAVVGNSVYNVWVTLNEISSDGEITFQNIEKTNEKLITAEVFAGIIDRSVSVELLQPIIKNLLVIGESIENNYYKNNEFTKENQEIHKEYLTEVQKTISAIYDIYYVPNSEGKVKLEIKNFDELTEINKRLLEIQKK</sequence>
<evidence type="ECO:0000313" key="3">
    <source>
        <dbReference type="Proteomes" id="UP001364890"/>
    </source>
</evidence>